<dbReference type="InterPro" id="IPR010562">
    <property type="entry name" value="Haemolymph_juvenile_hormone-bd"/>
</dbReference>
<feature type="chain" id="PRO_5046577201" description="Protein takeout" evidence="1">
    <location>
        <begin position="16"/>
        <end position="245"/>
    </location>
</feature>
<dbReference type="Pfam" id="PF06585">
    <property type="entry name" value="JHBP"/>
    <property type="match status" value="1"/>
</dbReference>
<dbReference type="InterPro" id="IPR038606">
    <property type="entry name" value="To_sf"/>
</dbReference>
<evidence type="ECO:0000313" key="3">
    <source>
        <dbReference type="Proteomes" id="UP001307889"/>
    </source>
</evidence>
<dbReference type="Proteomes" id="UP001307889">
    <property type="component" value="Chromosome 11"/>
</dbReference>
<organism evidence="2 3">
    <name type="scientific">Nesidiocoris tenuis</name>
    <dbReference type="NCBI Taxonomy" id="355587"/>
    <lineage>
        <taxon>Eukaryota</taxon>
        <taxon>Metazoa</taxon>
        <taxon>Ecdysozoa</taxon>
        <taxon>Arthropoda</taxon>
        <taxon>Hexapoda</taxon>
        <taxon>Insecta</taxon>
        <taxon>Pterygota</taxon>
        <taxon>Neoptera</taxon>
        <taxon>Paraneoptera</taxon>
        <taxon>Hemiptera</taxon>
        <taxon>Heteroptera</taxon>
        <taxon>Panheteroptera</taxon>
        <taxon>Cimicomorpha</taxon>
        <taxon>Miridae</taxon>
        <taxon>Dicyphina</taxon>
        <taxon>Nesidiocoris</taxon>
    </lineage>
</organism>
<keyword evidence="3" id="KW-1185">Reference proteome</keyword>
<dbReference type="PANTHER" id="PTHR11008:SF32">
    <property type="entry name" value="CIRCADIAN CLOCK-CONTROLLED PROTEIN DAYWAKE-RELATED"/>
    <property type="match status" value="1"/>
</dbReference>
<sequence>MILLLTVQFLYGIAASVDFPANLGIQRCNQIPTPQFDQCFTKAVNEAIPQLKDGYPRLGLPPLEPIKIAQTKSRQDGFEINLSDYELRGIGANLIVKRTEFDPKNKILNWYGTVSSLLIEGEYTIEGKILTMAVNGGGKFKILAGNISSELKTAFEVKNIKGVDHMVLTKTEYINRDIGSASIFFENIFKGNKAISDSINAVINDNWREMDALTNVFNKALTVFVQNYMGKVYSKVPYDELFPRM</sequence>
<evidence type="ECO:0000256" key="1">
    <source>
        <dbReference type="SAM" id="SignalP"/>
    </source>
</evidence>
<keyword evidence="1" id="KW-0732">Signal</keyword>
<dbReference type="SMART" id="SM00700">
    <property type="entry name" value="JHBP"/>
    <property type="match status" value="1"/>
</dbReference>
<dbReference type="Gene3D" id="3.15.10.30">
    <property type="entry name" value="Haemolymph juvenile hormone binding protein"/>
    <property type="match status" value="1"/>
</dbReference>
<dbReference type="EMBL" id="AP028919">
    <property type="protein sequence ID" value="BET00191.1"/>
    <property type="molecule type" value="Genomic_DNA"/>
</dbReference>
<name>A0ABN7B710_9HEMI</name>
<reference evidence="2 3" key="1">
    <citation type="submission" date="2023-09" db="EMBL/GenBank/DDBJ databases">
        <title>Nesidiocoris tenuis whole genome shotgun sequence.</title>
        <authorList>
            <person name="Shibata T."/>
            <person name="Shimoda M."/>
            <person name="Kobayashi T."/>
            <person name="Uehara T."/>
        </authorList>
    </citation>
    <scope>NUCLEOTIDE SEQUENCE [LARGE SCALE GENOMIC DNA]</scope>
    <source>
        <strain evidence="2 3">Japan</strain>
    </source>
</reference>
<evidence type="ECO:0008006" key="4">
    <source>
        <dbReference type="Google" id="ProtNLM"/>
    </source>
</evidence>
<accession>A0ABN7B710</accession>
<proteinExistence type="predicted"/>
<gene>
    <name evidence="2" type="ORF">NTJ_13008</name>
</gene>
<protein>
    <recommendedName>
        <fullName evidence="4">Protein takeout</fullName>
    </recommendedName>
</protein>
<dbReference type="PANTHER" id="PTHR11008">
    <property type="entry name" value="PROTEIN TAKEOUT-LIKE PROTEIN"/>
    <property type="match status" value="1"/>
</dbReference>
<evidence type="ECO:0000313" key="2">
    <source>
        <dbReference type="EMBL" id="BET00191.1"/>
    </source>
</evidence>
<feature type="signal peptide" evidence="1">
    <location>
        <begin position="1"/>
        <end position="15"/>
    </location>
</feature>